<dbReference type="PANTHER" id="PTHR12526">
    <property type="entry name" value="GLYCOSYLTRANSFERASE"/>
    <property type="match status" value="1"/>
</dbReference>
<gene>
    <name evidence="3" type="ORF">OXH18_18525</name>
</gene>
<dbReference type="EMBL" id="CP113797">
    <property type="protein sequence ID" value="WAL59153.1"/>
    <property type="molecule type" value="Genomic_DNA"/>
</dbReference>
<dbReference type="Pfam" id="PF13439">
    <property type="entry name" value="Glyco_transf_4"/>
    <property type="match status" value="1"/>
</dbReference>
<reference evidence="3" key="1">
    <citation type="submission" date="2022-12" db="EMBL/GenBank/DDBJ databases">
        <title>Polyphasic identification of a Novel Hot-Spring Cyanobacterium Ocullathermofonsia sinensis gen nov. sp. nov. and Genomic Insights on its Adaptations to the Thermal Habitat.</title>
        <authorList>
            <person name="Daroch M."/>
            <person name="Tang J."/>
            <person name="Jiang Y."/>
        </authorList>
    </citation>
    <scope>NUCLEOTIDE SEQUENCE</scope>
    <source>
        <strain evidence="3">PKUAC-SCTA174</strain>
    </source>
</reference>
<feature type="domain" description="Glycosyl transferase family 1" evidence="1">
    <location>
        <begin position="190"/>
        <end position="350"/>
    </location>
</feature>
<feature type="domain" description="Glycosyltransferase subfamily 4-like N-terminal" evidence="2">
    <location>
        <begin position="13"/>
        <end position="178"/>
    </location>
</feature>
<dbReference type="InterPro" id="IPR001296">
    <property type="entry name" value="Glyco_trans_1"/>
</dbReference>
<sequence length="404" mass="44737">MNILFLDQSGHLGGAELSLADVAESHRDRCLVGLFADGPFRAHLEKRSIPNTVLVHNTIQIKRSSGWIHSLSQTYFLLPCILQVAKLARSYDLIYANTQKALVIGGLASRLACRPLVYHLRDILSAEHFSTANRFIAIKIANYCASLVLANSEATRSAFIAAGGQPNITQVVYNGFIPEQYQIDADSTNQLKHQLGLKDDQFIVGHFSRLSPWKGQHVLLKALAKCPEQIVTLLVGDALFGEQEYVQQLQQQVIDLGLENRVHFLGFRSDVPQLMAVCDLIAHTSIAPEPFGRVIVEGMLCDRPVIATRAGGATELIESGKTGWMCTPNDADQLAAKILYCYHHPCQTAAIAHEGKRQASQRFNLQFTNQVIDQHLDSVLQQSQKISPLRKAMPSNTLFNQSTF</sequence>
<dbReference type="RefSeq" id="WP_268608774.1">
    <property type="nucleotide sequence ID" value="NZ_CP113797.1"/>
</dbReference>
<accession>A0A9E8ZD08</accession>
<dbReference type="KEGG" id="tsin:OXH18_18525"/>
<keyword evidence="3" id="KW-0328">Glycosyltransferase</keyword>
<evidence type="ECO:0000259" key="1">
    <source>
        <dbReference type="Pfam" id="PF00534"/>
    </source>
</evidence>
<proteinExistence type="predicted"/>
<evidence type="ECO:0000313" key="3">
    <source>
        <dbReference type="EMBL" id="WAL59153.1"/>
    </source>
</evidence>
<name>A0A9E8ZD08_9CYAN</name>
<dbReference type="AlphaFoldDB" id="A0A9E8ZD08"/>
<dbReference type="Pfam" id="PF00534">
    <property type="entry name" value="Glycos_transf_1"/>
    <property type="match status" value="1"/>
</dbReference>
<dbReference type="SUPFAM" id="SSF53756">
    <property type="entry name" value="UDP-Glycosyltransferase/glycogen phosphorylase"/>
    <property type="match status" value="1"/>
</dbReference>
<dbReference type="InterPro" id="IPR028098">
    <property type="entry name" value="Glyco_trans_4-like_N"/>
</dbReference>
<dbReference type="Gene3D" id="3.40.50.2000">
    <property type="entry name" value="Glycogen Phosphorylase B"/>
    <property type="match status" value="2"/>
</dbReference>
<dbReference type="Proteomes" id="UP001163152">
    <property type="component" value="Chromosome"/>
</dbReference>
<keyword evidence="4" id="KW-1185">Reference proteome</keyword>
<protein>
    <submittedName>
        <fullName evidence="3">Glycosyltransferase</fullName>
        <ecNumber evidence="3">2.4.-.-</ecNumber>
    </submittedName>
</protein>
<organism evidence="3 4">
    <name type="scientific">Thermocoleostomius sinensis A174</name>
    <dbReference type="NCBI Taxonomy" id="2016057"/>
    <lineage>
        <taxon>Bacteria</taxon>
        <taxon>Bacillati</taxon>
        <taxon>Cyanobacteriota</taxon>
        <taxon>Cyanophyceae</taxon>
        <taxon>Oculatellales</taxon>
        <taxon>Oculatellaceae</taxon>
        <taxon>Thermocoleostomius</taxon>
    </lineage>
</organism>
<keyword evidence="3" id="KW-0808">Transferase</keyword>
<evidence type="ECO:0000313" key="4">
    <source>
        <dbReference type="Proteomes" id="UP001163152"/>
    </source>
</evidence>
<dbReference type="GO" id="GO:0016757">
    <property type="term" value="F:glycosyltransferase activity"/>
    <property type="evidence" value="ECO:0007669"/>
    <property type="project" value="UniProtKB-KW"/>
</dbReference>
<evidence type="ECO:0000259" key="2">
    <source>
        <dbReference type="Pfam" id="PF13439"/>
    </source>
</evidence>
<dbReference type="EC" id="2.4.-.-" evidence="3"/>